<name>A0A454JL11_9NEIS</name>
<feature type="region of interest" description="Disordered" evidence="1">
    <location>
        <begin position="50"/>
        <end position="92"/>
    </location>
</feature>
<evidence type="ECO:0000313" key="5">
    <source>
        <dbReference type="EMBL" id="RMD00078.1"/>
    </source>
</evidence>
<feature type="compositionally biased region" description="Low complexity" evidence="1">
    <location>
        <begin position="74"/>
        <end position="85"/>
    </location>
</feature>
<dbReference type="RefSeq" id="WP_103523808.1">
    <property type="nucleotide sequence ID" value="NZ_JAIZDC010000001.1"/>
</dbReference>
<dbReference type="AlphaFoldDB" id="A0A454JL11"/>
<dbReference type="EMBL" id="RFAR01000019">
    <property type="protein sequence ID" value="RMD00078.1"/>
    <property type="molecule type" value="Genomic_DNA"/>
</dbReference>
<evidence type="ECO:0000256" key="2">
    <source>
        <dbReference type="SAM" id="Phobius"/>
    </source>
</evidence>
<evidence type="ECO:0000256" key="1">
    <source>
        <dbReference type="SAM" id="MobiDB-lite"/>
    </source>
</evidence>
<feature type="domain" description="DUF2726" evidence="4">
    <location>
        <begin position="182"/>
        <end position="290"/>
    </location>
</feature>
<evidence type="ECO:0000259" key="4">
    <source>
        <dbReference type="Pfam" id="PF10881"/>
    </source>
</evidence>
<feature type="compositionally biased region" description="Basic and acidic residues" evidence="1">
    <location>
        <begin position="139"/>
        <end position="151"/>
    </location>
</feature>
<reference evidence="5 6" key="1">
    <citation type="submission" date="2018-10" db="EMBL/GenBank/DDBJ databases">
        <title>Draft genome sequence of Aquitalea MWU14-2217 isolated from a wild cranberry bog in Provincetown, Massachusetts.</title>
        <authorList>
            <person name="Ebadzadsahrai G."/>
            <person name="Soby S."/>
        </authorList>
    </citation>
    <scope>NUCLEOTIDE SEQUENCE [LARGE SCALE GENOMIC DNA]</scope>
    <source>
        <strain evidence="5 6">MWU14-2217</strain>
    </source>
</reference>
<dbReference type="Proteomes" id="UP000274139">
    <property type="component" value="Unassembled WGS sequence"/>
</dbReference>
<feature type="region of interest" description="Disordered" evidence="1">
    <location>
        <begin position="130"/>
        <end position="159"/>
    </location>
</feature>
<dbReference type="OrthoDB" id="6882268at2"/>
<proteinExistence type="predicted"/>
<feature type="transmembrane region" description="Helical" evidence="2">
    <location>
        <begin position="109"/>
        <end position="127"/>
    </location>
</feature>
<dbReference type="InterPro" id="IPR024402">
    <property type="entry name" value="DUF2726"/>
</dbReference>
<sequence>MIKAISFSLLLVSATATAQIYTCTDPQTGRPIYSNYPGCTVMNAGQAAPGQVVQPTPPVQTTPQPEPTTPATPPVQVITPQPAQTASQHLPPLPVVSPAPSLMGPIMGALKWLLFIMAIVGALVMMMPRQRRGARGRGKQPDRRQDPRTESAPEAPPELVFRPVLKKPMDYGNARFCLKKPALLSAREQGCYWRLVEHLSPDFIVLAQVGFSQLLSVKGGTGRQNYALFGTMRQKVADFVVCRKDLSVVAVIELDDSSHRGKEEQDKKRDAAVRQAGLLAFRLPNTPGNEPVKNLADVLRWMYLGADSVSSTTGQSPTAKEAR</sequence>
<feature type="chain" id="PRO_5019497921" evidence="3">
    <location>
        <begin position="19"/>
        <end position="323"/>
    </location>
</feature>
<comment type="caution">
    <text evidence="5">The sequence shown here is derived from an EMBL/GenBank/DDBJ whole genome shotgun (WGS) entry which is preliminary data.</text>
</comment>
<keyword evidence="3" id="KW-0732">Signal</keyword>
<dbReference type="Pfam" id="PF10881">
    <property type="entry name" value="DUF2726"/>
    <property type="match status" value="1"/>
</dbReference>
<evidence type="ECO:0000313" key="6">
    <source>
        <dbReference type="Proteomes" id="UP000274139"/>
    </source>
</evidence>
<gene>
    <name evidence="5" type="ORF">EAY64_05630</name>
</gene>
<protein>
    <submittedName>
        <fullName evidence="5">DUF2726 domain-containing protein</fullName>
    </submittedName>
</protein>
<organism evidence="5 6">
    <name type="scientific">Aquitalea palustris</name>
    <dbReference type="NCBI Taxonomy" id="2480983"/>
    <lineage>
        <taxon>Bacteria</taxon>
        <taxon>Pseudomonadati</taxon>
        <taxon>Pseudomonadota</taxon>
        <taxon>Betaproteobacteria</taxon>
        <taxon>Neisseriales</taxon>
        <taxon>Chromobacteriaceae</taxon>
        <taxon>Aquitalea</taxon>
    </lineage>
</organism>
<evidence type="ECO:0000256" key="3">
    <source>
        <dbReference type="SAM" id="SignalP"/>
    </source>
</evidence>
<keyword evidence="2" id="KW-1133">Transmembrane helix</keyword>
<keyword evidence="2" id="KW-0812">Transmembrane</keyword>
<accession>A0A454JL11</accession>
<keyword evidence="2" id="KW-0472">Membrane</keyword>
<feature type="signal peptide" evidence="3">
    <location>
        <begin position="1"/>
        <end position="18"/>
    </location>
</feature>
<feature type="compositionally biased region" description="Pro residues" evidence="1">
    <location>
        <begin position="55"/>
        <end position="73"/>
    </location>
</feature>
<keyword evidence="6" id="KW-1185">Reference proteome</keyword>